<evidence type="ECO:0000256" key="5">
    <source>
        <dbReference type="ARBA" id="ARBA00022989"/>
    </source>
</evidence>
<keyword evidence="5 7" id="KW-1133">Transmembrane helix</keyword>
<evidence type="ECO:0000256" key="4">
    <source>
        <dbReference type="ARBA" id="ARBA00022692"/>
    </source>
</evidence>
<feature type="transmembrane region" description="Helical" evidence="7">
    <location>
        <begin position="189"/>
        <end position="210"/>
    </location>
</feature>
<dbReference type="Pfam" id="PF02706">
    <property type="entry name" value="Wzz"/>
    <property type="match status" value="1"/>
</dbReference>
<name>A0A5S5AMY3_9FIRM</name>
<feature type="domain" description="Tyrosine-protein kinase G-rich" evidence="9">
    <location>
        <begin position="161"/>
        <end position="209"/>
    </location>
</feature>
<dbReference type="PANTHER" id="PTHR32309:SF13">
    <property type="entry name" value="FERRIC ENTEROBACTIN TRANSPORT PROTEIN FEPE"/>
    <property type="match status" value="1"/>
</dbReference>
<evidence type="ECO:0000256" key="7">
    <source>
        <dbReference type="SAM" id="Phobius"/>
    </source>
</evidence>
<evidence type="ECO:0000259" key="8">
    <source>
        <dbReference type="Pfam" id="PF02706"/>
    </source>
</evidence>
<dbReference type="InterPro" id="IPR032807">
    <property type="entry name" value="GNVR"/>
</dbReference>
<evidence type="ECO:0000313" key="11">
    <source>
        <dbReference type="Proteomes" id="UP000322294"/>
    </source>
</evidence>
<accession>A0A5S5AMY3</accession>
<gene>
    <name evidence="10" type="ORF">LZ11_01763</name>
</gene>
<dbReference type="OrthoDB" id="2360475at2"/>
<comment type="similarity">
    <text evidence="2">Belongs to the CpsC/CapA family.</text>
</comment>
<keyword evidence="6 7" id="KW-0472">Membrane</keyword>
<dbReference type="InterPro" id="IPR050445">
    <property type="entry name" value="Bact_polysacc_biosynth/exp"/>
</dbReference>
<organism evidence="10 11">
    <name type="scientific">Thermosediminibacter litoriperuensis</name>
    <dbReference type="NCBI Taxonomy" id="291989"/>
    <lineage>
        <taxon>Bacteria</taxon>
        <taxon>Bacillati</taxon>
        <taxon>Bacillota</taxon>
        <taxon>Clostridia</taxon>
        <taxon>Thermosediminibacterales</taxon>
        <taxon>Thermosediminibacteraceae</taxon>
        <taxon>Thermosediminibacter</taxon>
    </lineage>
</organism>
<protein>
    <submittedName>
        <fullName evidence="10">Capsular polysaccharide biosynthesis protein</fullName>
    </submittedName>
</protein>
<keyword evidence="4 7" id="KW-0812">Transmembrane</keyword>
<dbReference type="AlphaFoldDB" id="A0A5S5AMY3"/>
<keyword evidence="3" id="KW-1003">Cell membrane</keyword>
<feature type="transmembrane region" description="Helical" evidence="7">
    <location>
        <begin position="33"/>
        <end position="51"/>
    </location>
</feature>
<evidence type="ECO:0000256" key="3">
    <source>
        <dbReference type="ARBA" id="ARBA00022475"/>
    </source>
</evidence>
<dbReference type="GO" id="GO:0004713">
    <property type="term" value="F:protein tyrosine kinase activity"/>
    <property type="evidence" value="ECO:0007669"/>
    <property type="project" value="TreeGrafter"/>
</dbReference>
<evidence type="ECO:0000259" key="9">
    <source>
        <dbReference type="Pfam" id="PF13807"/>
    </source>
</evidence>
<dbReference type="InterPro" id="IPR003856">
    <property type="entry name" value="LPS_length_determ_N"/>
</dbReference>
<comment type="caution">
    <text evidence="10">The sequence shown here is derived from an EMBL/GenBank/DDBJ whole genome shotgun (WGS) entry which is preliminary data.</text>
</comment>
<evidence type="ECO:0000256" key="2">
    <source>
        <dbReference type="ARBA" id="ARBA00006683"/>
    </source>
</evidence>
<comment type="subcellular location">
    <subcellularLocation>
        <location evidence="1">Cell membrane</location>
        <topology evidence="1">Multi-pass membrane protein</topology>
    </subcellularLocation>
</comment>
<evidence type="ECO:0000256" key="1">
    <source>
        <dbReference type="ARBA" id="ARBA00004651"/>
    </source>
</evidence>
<proteinExistence type="inferred from homology"/>
<dbReference type="Proteomes" id="UP000322294">
    <property type="component" value="Unassembled WGS sequence"/>
</dbReference>
<reference evidence="10 11" key="1">
    <citation type="submission" date="2019-07" db="EMBL/GenBank/DDBJ databases">
        <title>Genomic Encyclopedia of Type Strains, Phase I: the one thousand microbial genomes (KMG-I) project.</title>
        <authorList>
            <person name="Kyrpides N."/>
        </authorList>
    </citation>
    <scope>NUCLEOTIDE SEQUENCE [LARGE SCALE GENOMIC DNA]</scope>
    <source>
        <strain evidence="10 11">DSM 16647</strain>
    </source>
</reference>
<dbReference type="EMBL" id="VNHO01000019">
    <property type="protein sequence ID" value="TYP52419.1"/>
    <property type="molecule type" value="Genomic_DNA"/>
</dbReference>
<evidence type="ECO:0000256" key="6">
    <source>
        <dbReference type="ARBA" id="ARBA00023136"/>
    </source>
</evidence>
<keyword evidence="11" id="KW-1185">Reference proteome</keyword>
<dbReference type="GO" id="GO:0005886">
    <property type="term" value="C:plasma membrane"/>
    <property type="evidence" value="ECO:0007669"/>
    <property type="project" value="UniProtKB-SubCell"/>
</dbReference>
<dbReference type="PANTHER" id="PTHR32309">
    <property type="entry name" value="TYROSINE-PROTEIN KINASE"/>
    <property type="match status" value="1"/>
</dbReference>
<feature type="domain" description="Polysaccharide chain length determinant N-terminal" evidence="8">
    <location>
        <begin position="16"/>
        <end position="110"/>
    </location>
</feature>
<evidence type="ECO:0000313" key="10">
    <source>
        <dbReference type="EMBL" id="TYP52419.1"/>
    </source>
</evidence>
<sequence>MKAGAELVEDINAFEEEISLKEIIDVLKKRFKIIGIIIIVFLAVTAVYTFYMKKPVYESYTTIMVGKPVQRTPDSSASVTYQELQTNRLLVSTYGEIAKSRSTLEEVIKRLNLNTSHEKLKSQVKVNPVKNTEIIEIRVSDHNPVMAATIANAVAESFSRQVIRIMNVENVQVIDEAIPIYRKVEPRPALNLSLSVILGSMVGVFCAFIMEFTDTSIKSPEDVAKYLGLPVIGTIPYVEEREVA</sequence>
<dbReference type="Pfam" id="PF13807">
    <property type="entry name" value="GNVR"/>
    <property type="match status" value="1"/>
</dbReference>